<sequence>NLGTYSSDLARMLAYTTSFVGCPLTDWNVAMEQRLGWTQDTGYALTEGKYGVECGLATFTVNDQKVLMLNFAPHRQSYTQIAKRISFKRTRAKNKTAHSLSFWNGFNRDVSVFTKFLRTWNEIAPQIRQWVTDNVGLPYQAVPGAQPRSSVPATGLDQSNTSARVRAAPVIATTDGTPFTIIVAGYSIGGAIAQLCAGELGHCYHPSAVTCYTFGQPKVGNAEFTRIYPKLCPRYFRVVQANDPIPHLPSSSVGYTHVHGSKVRYQGITTPATLSEYKIGPTTGFFQKVGQRTSRSMQGSDSKYDLHASYMGVHFPLQRSRKDTDNREIITGEQLPTLRDLSEESLHQLEQDLEEGFTNHDKHRIASQLRDRPTPMVIPGAAPRVHDALEQEEEGPEEFTQPEEESEFDEEIETSMAEAGRLEHEAAQGKLRDDSIEHILDEPAQDHLSAFDNNQNEKGAVKPEELPGSGIGGFTGL</sequence>
<dbReference type="PANTHER" id="PTHR45856">
    <property type="entry name" value="ALPHA/BETA-HYDROLASES SUPERFAMILY PROTEIN"/>
    <property type="match status" value="1"/>
</dbReference>
<evidence type="ECO:0000313" key="4">
    <source>
        <dbReference type="Proteomes" id="UP000265618"/>
    </source>
</evidence>
<reference evidence="3 4" key="1">
    <citation type="journal article" date="2018" name="PLoS ONE">
        <title>The draft genome of Kipferlia bialata reveals reductive genome evolution in fornicate parasites.</title>
        <authorList>
            <person name="Tanifuji G."/>
            <person name="Takabayashi S."/>
            <person name="Kume K."/>
            <person name="Takagi M."/>
            <person name="Nakayama T."/>
            <person name="Kamikawa R."/>
            <person name="Inagaki Y."/>
            <person name="Hashimoto T."/>
        </authorList>
    </citation>
    <scope>NUCLEOTIDE SEQUENCE [LARGE SCALE GENOMIC DNA]</scope>
    <source>
        <strain evidence="3">NY0173</strain>
    </source>
</reference>
<feature type="domain" description="Fungal lipase-type" evidence="2">
    <location>
        <begin position="178"/>
        <end position="250"/>
    </location>
</feature>
<dbReference type="GO" id="GO:0006629">
    <property type="term" value="P:lipid metabolic process"/>
    <property type="evidence" value="ECO:0007669"/>
    <property type="project" value="InterPro"/>
</dbReference>
<feature type="region of interest" description="Disordered" evidence="1">
    <location>
        <begin position="389"/>
        <end position="477"/>
    </location>
</feature>
<proteinExistence type="predicted"/>
<dbReference type="InterPro" id="IPR051218">
    <property type="entry name" value="Sec_MonoDiacylglyc_Lipase"/>
</dbReference>
<dbReference type="OrthoDB" id="426718at2759"/>
<dbReference type="PANTHER" id="PTHR45856:SF24">
    <property type="entry name" value="FUNGAL LIPASE-LIKE DOMAIN-CONTAINING PROTEIN"/>
    <property type="match status" value="1"/>
</dbReference>
<feature type="non-terminal residue" evidence="3">
    <location>
        <position position="1"/>
    </location>
</feature>
<organism evidence="3 4">
    <name type="scientific">Kipferlia bialata</name>
    <dbReference type="NCBI Taxonomy" id="797122"/>
    <lineage>
        <taxon>Eukaryota</taxon>
        <taxon>Metamonada</taxon>
        <taxon>Carpediemonas-like organisms</taxon>
        <taxon>Kipferlia</taxon>
    </lineage>
</organism>
<dbReference type="Pfam" id="PF01764">
    <property type="entry name" value="Lipase_3"/>
    <property type="match status" value="1"/>
</dbReference>
<name>A0A9K3GIC2_9EUKA</name>
<feature type="compositionally biased region" description="Basic and acidic residues" evidence="1">
    <location>
        <begin position="420"/>
        <end position="445"/>
    </location>
</feature>
<dbReference type="SUPFAM" id="SSF53474">
    <property type="entry name" value="alpha/beta-Hydrolases"/>
    <property type="match status" value="1"/>
</dbReference>
<dbReference type="Proteomes" id="UP000265618">
    <property type="component" value="Unassembled WGS sequence"/>
</dbReference>
<dbReference type="EMBL" id="BDIP01001187">
    <property type="protein sequence ID" value="GIQ83802.1"/>
    <property type="molecule type" value="Genomic_DNA"/>
</dbReference>
<dbReference type="InterPro" id="IPR029058">
    <property type="entry name" value="AB_hydrolase_fold"/>
</dbReference>
<feature type="compositionally biased region" description="Acidic residues" evidence="1">
    <location>
        <begin position="390"/>
        <end position="413"/>
    </location>
</feature>
<evidence type="ECO:0000313" key="3">
    <source>
        <dbReference type="EMBL" id="GIQ83802.1"/>
    </source>
</evidence>
<accession>A0A9K3GIC2</accession>
<dbReference type="InterPro" id="IPR002921">
    <property type="entry name" value="Fungal_lipase-type"/>
</dbReference>
<dbReference type="CDD" id="cd00519">
    <property type="entry name" value="Lipase_3"/>
    <property type="match status" value="1"/>
</dbReference>
<evidence type="ECO:0000259" key="2">
    <source>
        <dbReference type="Pfam" id="PF01764"/>
    </source>
</evidence>
<gene>
    <name evidence="3" type="ORF">KIPB_005175</name>
</gene>
<dbReference type="Gene3D" id="3.40.50.1820">
    <property type="entry name" value="alpha/beta hydrolase"/>
    <property type="match status" value="1"/>
</dbReference>
<evidence type="ECO:0000256" key="1">
    <source>
        <dbReference type="SAM" id="MobiDB-lite"/>
    </source>
</evidence>
<comment type="caution">
    <text evidence="3">The sequence shown here is derived from an EMBL/GenBank/DDBJ whole genome shotgun (WGS) entry which is preliminary data.</text>
</comment>
<protein>
    <recommendedName>
        <fullName evidence="2">Fungal lipase-type domain-containing protein</fullName>
    </recommendedName>
</protein>
<keyword evidence="4" id="KW-1185">Reference proteome</keyword>
<dbReference type="AlphaFoldDB" id="A0A9K3GIC2"/>